<feature type="transmembrane region" description="Helical" evidence="8">
    <location>
        <begin position="334"/>
        <end position="367"/>
    </location>
</feature>
<feature type="transmembrane region" description="Helical" evidence="8">
    <location>
        <begin position="12"/>
        <end position="28"/>
    </location>
</feature>
<evidence type="ECO:0000256" key="6">
    <source>
        <dbReference type="ARBA" id="ARBA00022989"/>
    </source>
</evidence>
<keyword evidence="3" id="KW-0813">Transport</keyword>
<keyword evidence="7 8" id="KW-0472">Membrane</keyword>
<keyword evidence="5 8" id="KW-0812">Transmembrane</keyword>
<accession>A0A9W6C8A0</accession>
<keyword evidence="6 8" id="KW-1133">Transmembrane helix</keyword>
<keyword evidence="10" id="KW-1185">Reference proteome</keyword>
<reference evidence="9 10" key="1">
    <citation type="journal article" date="2023" name="Int. J. Syst. Evol. Microbiol.">
        <title>Sellimonas catena sp. nov., isolated from human faeces.</title>
        <authorList>
            <person name="Hisatomi A."/>
            <person name="Ohkuma M."/>
            <person name="Sakamoto M."/>
        </authorList>
    </citation>
    <scope>NUCLEOTIDE SEQUENCE [LARGE SCALE GENOMIC DNA]</scope>
    <source>
        <strain evidence="9 10">12EGH17</strain>
    </source>
</reference>
<name>A0A9W6C8A0_9FIRM</name>
<dbReference type="GO" id="GO:0055085">
    <property type="term" value="P:transmembrane transport"/>
    <property type="evidence" value="ECO:0007669"/>
    <property type="project" value="TreeGrafter"/>
</dbReference>
<comment type="subcellular location">
    <subcellularLocation>
        <location evidence="1">Cell membrane</location>
        <topology evidence="1">Multi-pass membrane protein</topology>
    </subcellularLocation>
</comment>
<evidence type="ECO:0000256" key="7">
    <source>
        <dbReference type="ARBA" id="ARBA00023136"/>
    </source>
</evidence>
<dbReference type="PANTHER" id="PTHR21716:SF53">
    <property type="entry name" value="PERMEASE PERM-RELATED"/>
    <property type="match status" value="1"/>
</dbReference>
<sequence>MELNNENMKKIRHLIVFTALIILCFWKYEMVIQAVKFVISVLFPFILGGAIAFVFNVPMHFIENRLIQEKWKKKYKAVRKLARPASLILTIIFVIGIVGGVLFGVLPQLTGTIAKLGASIQAFIPKVQEWADNWFHNNKEVMAYFNQLEFNWQKVIEVAVDWVSNGAGNIVESGVTAAMSIVSGFTTFFIAFVFACYILLQKEKLSVQAKKVLFAFVEKGKAEAVIEVCSLTYRTFSNFLTGQCVEAVILGTMFVIAMSIFKMPYAWLIGILIAFTALIPIFGAFIGCAIGAFLIFMIDPIQAFWFIVLFLVLQQIEGNLIYPHVVGNSVGLPSIWVLAAVSIGGSLMGIVGMLIFIPIVSVLYALFREVVYLKLKKNNIKMKDIQQSGK</sequence>
<feature type="transmembrane region" description="Helical" evidence="8">
    <location>
        <begin position="177"/>
        <end position="200"/>
    </location>
</feature>
<dbReference type="Pfam" id="PF01594">
    <property type="entry name" value="AI-2E_transport"/>
    <property type="match status" value="1"/>
</dbReference>
<dbReference type="GO" id="GO:0005886">
    <property type="term" value="C:plasma membrane"/>
    <property type="evidence" value="ECO:0007669"/>
    <property type="project" value="UniProtKB-SubCell"/>
</dbReference>
<dbReference type="AlphaFoldDB" id="A0A9W6C8A0"/>
<dbReference type="Proteomes" id="UP001145145">
    <property type="component" value="Unassembled WGS sequence"/>
</dbReference>
<evidence type="ECO:0000313" key="9">
    <source>
        <dbReference type="EMBL" id="GLG04475.1"/>
    </source>
</evidence>
<organism evidence="9 10">
    <name type="scientific">Sellimonas catena</name>
    <dbReference type="NCBI Taxonomy" id="2994035"/>
    <lineage>
        <taxon>Bacteria</taxon>
        <taxon>Bacillati</taxon>
        <taxon>Bacillota</taxon>
        <taxon>Clostridia</taxon>
        <taxon>Lachnospirales</taxon>
        <taxon>Lachnospiraceae</taxon>
        <taxon>Sellimonas</taxon>
    </lineage>
</organism>
<feature type="transmembrane region" description="Helical" evidence="8">
    <location>
        <begin position="303"/>
        <end position="322"/>
    </location>
</feature>
<feature type="transmembrane region" description="Helical" evidence="8">
    <location>
        <begin position="81"/>
        <end position="106"/>
    </location>
</feature>
<dbReference type="PANTHER" id="PTHR21716">
    <property type="entry name" value="TRANSMEMBRANE PROTEIN"/>
    <property type="match status" value="1"/>
</dbReference>
<keyword evidence="4" id="KW-1003">Cell membrane</keyword>
<evidence type="ECO:0000256" key="4">
    <source>
        <dbReference type="ARBA" id="ARBA00022475"/>
    </source>
</evidence>
<comment type="caution">
    <text evidence="9">The sequence shown here is derived from an EMBL/GenBank/DDBJ whole genome shotgun (WGS) entry which is preliminary data.</text>
</comment>
<dbReference type="EMBL" id="BSBO01000015">
    <property type="protein sequence ID" value="GLG04475.1"/>
    <property type="molecule type" value="Genomic_DNA"/>
</dbReference>
<feature type="transmembrane region" description="Helical" evidence="8">
    <location>
        <begin position="34"/>
        <end position="61"/>
    </location>
</feature>
<dbReference type="RefSeq" id="WP_138373950.1">
    <property type="nucleotide sequence ID" value="NZ_BSBO01000015.1"/>
</dbReference>
<feature type="transmembrane region" description="Helical" evidence="8">
    <location>
        <begin position="244"/>
        <end position="261"/>
    </location>
</feature>
<evidence type="ECO:0000256" key="2">
    <source>
        <dbReference type="ARBA" id="ARBA00009773"/>
    </source>
</evidence>
<protein>
    <submittedName>
        <fullName evidence="9">AI-2E family transporter</fullName>
    </submittedName>
</protein>
<feature type="transmembrane region" description="Helical" evidence="8">
    <location>
        <begin position="267"/>
        <end position="296"/>
    </location>
</feature>
<evidence type="ECO:0000256" key="1">
    <source>
        <dbReference type="ARBA" id="ARBA00004651"/>
    </source>
</evidence>
<proteinExistence type="inferred from homology"/>
<comment type="similarity">
    <text evidence="2">Belongs to the autoinducer-2 exporter (AI-2E) (TC 2.A.86) family.</text>
</comment>
<evidence type="ECO:0000256" key="5">
    <source>
        <dbReference type="ARBA" id="ARBA00022692"/>
    </source>
</evidence>
<dbReference type="InterPro" id="IPR002549">
    <property type="entry name" value="AI-2E-like"/>
</dbReference>
<evidence type="ECO:0000313" key="10">
    <source>
        <dbReference type="Proteomes" id="UP001145145"/>
    </source>
</evidence>
<evidence type="ECO:0000256" key="8">
    <source>
        <dbReference type="SAM" id="Phobius"/>
    </source>
</evidence>
<evidence type="ECO:0000256" key="3">
    <source>
        <dbReference type="ARBA" id="ARBA00022448"/>
    </source>
</evidence>
<gene>
    <name evidence="9" type="ORF">Selli1_16490</name>
</gene>